<feature type="region of interest" description="Disordered" evidence="4">
    <location>
        <begin position="575"/>
        <end position="653"/>
    </location>
</feature>
<feature type="domain" description="TIR" evidence="5">
    <location>
        <begin position="463"/>
        <end position="559"/>
    </location>
</feature>
<dbReference type="SUPFAM" id="SSF53067">
    <property type="entry name" value="Actin-like ATPase domain"/>
    <property type="match status" value="2"/>
</dbReference>
<dbReference type="InterPro" id="IPR035897">
    <property type="entry name" value="Toll_tir_struct_dom_sf"/>
</dbReference>
<feature type="compositionally biased region" description="Low complexity" evidence="4">
    <location>
        <begin position="685"/>
        <end position="697"/>
    </location>
</feature>
<accession>A0ABU8M3D3</accession>
<sequence length="851" mass="89175">MTARPGSYVLAIDLGTTTVTAALGRAGVATAVPLDPRHTWMSTEVRSSPAGAVVVDEPDDAPTSLLDLSDLDPTASPGANGTAPTTAERVRALIDEVLARVVAREGGPPGELVLTHPATCPYSALAHLVRIARGACAASVRLVPAPVAALRGHRDRLPDGAHAVVVRLDDRGVEAAVLRADRAGPELAGPASTFSPERRPSVTPAGTSSSTEAVHRALRDAGTELGAVEDVLLVGRWSREPGLASLFSELLGRAVSVDPDPEMTVVLGAAAAVGSDAVRAPVAGDAFEASEPPAAPPELDDDVQVTVYRPTRIRPERWYTLLAFVHRSEPTIDADTGRSLDPLAMVRKQADGLLADEEGVFGAVVADTAMPLARGSTLVVEPWLDGGVVNPPRAWLAWEEPVHRLPFRLRVPAEHDGRKLAGGLRVYLGVVLVSDVTFTLSVSASAALADSAEPVSARFYREIFASYSRRDVAVVRAVADYVAVTGDRYVIDSQTLRSGERWEPRLDELIERADVFQLFWSRHAMRSPQVRREWEFALRLGREGFIRPVYWEEPRPADPAQRLPPPEIGALHWARIPTAPPSGDPVGSPPARAGTPPPLATASMSPEPVAGAPPTARIPSPRPPAEPRSPMPPPFGPLGPSGTPPPEPARDPRRRTRWTLVGGAVTAAAAVIGLAVGVGSAIGPSPASPPTVAAAPTSAPPDEPGSPPDGASPTGVATLAVAFPEIEDPGSPCRPVAVGPDQTATAAVECPHAEVAPDAKVVYFAWDSVADTQRWQASQIRQGKSLEGTDRWTVGGVPQGTVHARSTAPGVATSAVYDDVPYGFLITTGTLAESAELLSALPLRPSSQIPG</sequence>
<dbReference type="PANTHER" id="PTHR45725">
    <property type="entry name" value="FORMIN HOMOLOGY 2 FAMILY MEMBER"/>
    <property type="match status" value="1"/>
</dbReference>
<gene>
    <name evidence="6" type="ORF">WCD58_08165</name>
</gene>
<protein>
    <submittedName>
        <fullName evidence="6">TIR domain-containing protein</fullName>
    </submittedName>
</protein>
<evidence type="ECO:0000313" key="6">
    <source>
        <dbReference type="EMBL" id="MEJ2861127.1"/>
    </source>
</evidence>
<dbReference type="Pfam" id="PF13676">
    <property type="entry name" value="TIR_2"/>
    <property type="match status" value="1"/>
</dbReference>
<dbReference type="InterPro" id="IPR051425">
    <property type="entry name" value="Formin_Homology"/>
</dbReference>
<evidence type="ECO:0000256" key="1">
    <source>
        <dbReference type="ARBA" id="ARBA00022741"/>
    </source>
</evidence>
<dbReference type="PANTHER" id="PTHR45725:SF18">
    <property type="entry name" value="ORC1-LIKE AAA ATPASE DOMAIN-CONTAINING PROTEIN"/>
    <property type="match status" value="1"/>
</dbReference>
<dbReference type="InterPro" id="IPR013126">
    <property type="entry name" value="Hsp_70_fam"/>
</dbReference>
<evidence type="ECO:0000256" key="4">
    <source>
        <dbReference type="SAM" id="MobiDB-lite"/>
    </source>
</evidence>
<feature type="compositionally biased region" description="Pro residues" evidence="4">
    <location>
        <begin position="698"/>
        <end position="707"/>
    </location>
</feature>
<feature type="region of interest" description="Disordered" evidence="4">
    <location>
        <begin position="57"/>
        <end position="85"/>
    </location>
</feature>
<evidence type="ECO:0000259" key="5">
    <source>
        <dbReference type="Pfam" id="PF13676"/>
    </source>
</evidence>
<name>A0ABU8M3D3_9PSEU</name>
<dbReference type="Pfam" id="PF00012">
    <property type="entry name" value="HSP70"/>
    <property type="match status" value="1"/>
</dbReference>
<feature type="compositionally biased region" description="Pro residues" evidence="4">
    <location>
        <begin position="620"/>
        <end position="647"/>
    </location>
</feature>
<comment type="caution">
    <text evidence="6">The sequence shown here is derived from an EMBL/GenBank/DDBJ whole genome shotgun (WGS) entry which is preliminary data.</text>
</comment>
<dbReference type="Gene3D" id="3.30.420.40">
    <property type="match status" value="1"/>
</dbReference>
<evidence type="ECO:0000256" key="3">
    <source>
        <dbReference type="ARBA" id="ARBA00023186"/>
    </source>
</evidence>
<reference evidence="6 7" key="1">
    <citation type="submission" date="2024-03" db="EMBL/GenBank/DDBJ databases">
        <title>Actinomycetospora sp. OC33-EN07, a novel actinomycete isolated from wild orchid (Aerides multiflora).</title>
        <authorList>
            <person name="Suriyachadkun C."/>
        </authorList>
    </citation>
    <scope>NUCLEOTIDE SEQUENCE [LARGE SCALE GENOMIC DNA]</scope>
    <source>
        <strain evidence="6 7">OC33-EN07</strain>
    </source>
</reference>
<evidence type="ECO:0000313" key="7">
    <source>
        <dbReference type="Proteomes" id="UP001369736"/>
    </source>
</evidence>
<dbReference type="InterPro" id="IPR000157">
    <property type="entry name" value="TIR_dom"/>
</dbReference>
<feature type="compositionally biased region" description="Low complexity" evidence="4">
    <location>
        <begin position="61"/>
        <end position="77"/>
    </location>
</feature>
<keyword evidence="2" id="KW-0067">ATP-binding</keyword>
<dbReference type="RefSeq" id="WP_337701452.1">
    <property type="nucleotide sequence ID" value="NZ_JBBEGM010000002.1"/>
</dbReference>
<keyword evidence="3" id="KW-0143">Chaperone</keyword>
<dbReference type="Gene3D" id="3.40.50.10140">
    <property type="entry name" value="Toll/interleukin-1 receptor homology (TIR) domain"/>
    <property type="match status" value="1"/>
</dbReference>
<feature type="region of interest" description="Disordered" evidence="4">
    <location>
        <begin position="186"/>
        <end position="212"/>
    </location>
</feature>
<dbReference type="InterPro" id="IPR043129">
    <property type="entry name" value="ATPase_NBD"/>
</dbReference>
<keyword evidence="1" id="KW-0547">Nucleotide-binding</keyword>
<organism evidence="6 7">
    <name type="scientific">Actinomycetospora flava</name>
    <dbReference type="NCBI Taxonomy" id="3129232"/>
    <lineage>
        <taxon>Bacteria</taxon>
        <taxon>Bacillati</taxon>
        <taxon>Actinomycetota</taxon>
        <taxon>Actinomycetes</taxon>
        <taxon>Pseudonocardiales</taxon>
        <taxon>Pseudonocardiaceae</taxon>
        <taxon>Actinomycetospora</taxon>
    </lineage>
</organism>
<proteinExistence type="predicted"/>
<evidence type="ECO:0000256" key="2">
    <source>
        <dbReference type="ARBA" id="ARBA00022840"/>
    </source>
</evidence>
<dbReference type="SUPFAM" id="SSF52200">
    <property type="entry name" value="Toll/Interleukin receptor TIR domain"/>
    <property type="match status" value="1"/>
</dbReference>
<keyword evidence="7" id="KW-1185">Reference proteome</keyword>
<dbReference type="Proteomes" id="UP001369736">
    <property type="component" value="Unassembled WGS sequence"/>
</dbReference>
<dbReference type="EMBL" id="JBBEGM010000002">
    <property type="protein sequence ID" value="MEJ2861127.1"/>
    <property type="molecule type" value="Genomic_DNA"/>
</dbReference>
<feature type="region of interest" description="Disordered" evidence="4">
    <location>
        <begin position="685"/>
        <end position="715"/>
    </location>
</feature>